<dbReference type="InterPro" id="IPR036291">
    <property type="entry name" value="NAD(P)-bd_dom_sf"/>
</dbReference>
<dbReference type="InterPro" id="IPR006140">
    <property type="entry name" value="D-isomer_DH_NAD-bd"/>
</dbReference>
<reference evidence="5" key="1">
    <citation type="submission" date="2025-05" db="UniProtKB">
        <authorList>
            <consortium name="EnsemblMetazoa"/>
        </authorList>
    </citation>
    <scope>IDENTIFICATION</scope>
</reference>
<comment type="similarity">
    <text evidence="2">Belongs to the D-isomer specific 2-hydroxyacid dehydrogenase family.</text>
</comment>
<accession>A0ABM5KVR6</accession>
<evidence type="ECO:0000259" key="4">
    <source>
        <dbReference type="Pfam" id="PF02826"/>
    </source>
</evidence>
<dbReference type="PANTHER" id="PTHR10996">
    <property type="entry name" value="2-HYDROXYACID DEHYDROGENASE-RELATED"/>
    <property type="match status" value="1"/>
</dbReference>
<keyword evidence="6" id="KW-1185">Reference proteome</keyword>
<evidence type="ECO:0000313" key="6">
    <source>
        <dbReference type="Proteomes" id="UP001652700"/>
    </source>
</evidence>
<evidence type="ECO:0000256" key="1">
    <source>
        <dbReference type="ARBA" id="ARBA00023002"/>
    </source>
</evidence>
<feature type="domain" description="D-isomer specific 2-hydroxyacid dehydrogenase catalytic" evidence="3">
    <location>
        <begin position="17"/>
        <end position="320"/>
    </location>
</feature>
<protein>
    <recommendedName>
        <fullName evidence="7">Glyoxylate reductase/hydroxypyruvate reductase-like</fullName>
    </recommendedName>
</protein>
<dbReference type="Proteomes" id="UP001652700">
    <property type="component" value="Unplaced"/>
</dbReference>
<dbReference type="Pfam" id="PF00389">
    <property type="entry name" value="2-Hacid_dh"/>
    <property type="match status" value="1"/>
</dbReference>
<dbReference type="PANTHER" id="PTHR10996:SF119">
    <property type="entry name" value="FI03731P-RELATED"/>
    <property type="match status" value="1"/>
</dbReference>
<sequence>MSMVEVNMDDQKQRPKVLITNTGVCEEAIDLLRKYCDVVVNETPTRDAILSKVKGVDAIFVKKPVIIDKEVLDAAGSQLKVVSLVSRGIDSCDTDELKRRNIKLTHLHDENATAVANSAIMLLLAASRRYHECRLAIEQNAWERENRQWMMGYGLQKATVGIIGLGNIGQAILKRLIHFDVKRFLYTGPKEKKEGKELCAEFVSLNTLLEESDFVIMGCPLNNETNGMCNAEFFSKMKKKAVFVNVSRSGLVDQPALIQALKSGDIFAAGLDVMTPEPLPVDHELLKLPNIVLTPHVAFKTRDTMKHMGNSTALRLLRALNVQM</sequence>
<evidence type="ECO:0000259" key="3">
    <source>
        <dbReference type="Pfam" id="PF00389"/>
    </source>
</evidence>
<dbReference type="RefSeq" id="XP_050514281.1">
    <property type="nucleotide sequence ID" value="XM_050658324.1"/>
</dbReference>
<evidence type="ECO:0008006" key="7">
    <source>
        <dbReference type="Google" id="ProtNLM"/>
    </source>
</evidence>
<dbReference type="CDD" id="cd05301">
    <property type="entry name" value="GDH"/>
    <property type="match status" value="1"/>
</dbReference>
<name>A0ABM5KVR6_DIAVI</name>
<dbReference type="GeneID" id="126889752"/>
<dbReference type="Gene3D" id="3.40.50.720">
    <property type="entry name" value="NAD(P)-binding Rossmann-like Domain"/>
    <property type="match status" value="2"/>
</dbReference>
<evidence type="ECO:0000313" key="5">
    <source>
        <dbReference type="EnsemblMetazoa" id="XP_050514281.1"/>
    </source>
</evidence>
<feature type="domain" description="D-isomer specific 2-hydroxyacid dehydrogenase NAD-binding" evidence="4">
    <location>
        <begin position="120"/>
        <end position="298"/>
    </location>
</feature>
<dbReference type="SUPFAM" id="SSF52283">
    <property type="entry name" value="Formate/glycerate dehydrogenase catalytic domain-like"/>
    <property type="match status" value="1"/>
</dbReference>
<dbReference type="EnsemblMetazoa" id="XM_050658324.1">
    <property type="protein sequence ID" value="XP_050514281.1"/>
    <property type="gene ID" value="LOC126889752"/>
</dbReference>
<dbReference type="InterPro" id="IPR006139">
    <property type="entry name" value="D-isomer_2_OHA_DH_cat_dom"/>
</dbReference>
<dbReference type="InterPro" id="IPR050223">
    <property type="entry name" value="D-isomer_2-hydroxyacid_DH"/>
</dbReference>
<keyword evidence="1 2" id="KW-0560">Oxidoreductase</keyword>
<proteinExistence type="inferred from homology"/>
<dbReference type="SUPFAM" id="SSF51735">
    <property type="entry name" value="NAD(P)-binding Rossmann-fold domains"/>
    <property type="match status" value="1"/>
</dbReference>
<organism evidence="5 6">
    <name type="scientific">Diabrotica virgifera virgifera</name>
    <name type="common">western corn rootworm</name>
    <dbReference type="NCBI Taxonomy" id="50390"/>
    <lineage>
        <taxon>Eukaryota</taxon>
        <taxon>Metazoa</taxon>
        <taxon>Ecdysozoa</taxon>
        <taxon>Arthropoda</taxon>
        <taxon>Hexapoda</taxon>
        <taxon>Insecta</taxon>
        <taxon>Pterygota</taxon>
        <taxon>Neoptera</taxon>
        <taxon>Endopterygota</taxon>
        <taxon>Coleoptera</taxon>
        <taxon>Polyphaga</taxon>
        <taxon>Cucujiformia</taxon>
        <taxon>Chrysomeloidea</taxon>
        <taxon>Chrysomelidae</taxon>
        <taxon>Galerucinae</taxon>
        <taxon>Diabroticina</taxon>
        <taxon>Diabroticites</taxon>
        <taxon>Diabrotica</taxon>
    </lineage>
</organism>
<dbReference type="Pfam" id="PF02826">
    <property type="entry name" value="2-Hacid_dh_C"/>
    <property type="match status" value="1"/>
</dbReference>
<evidence type="ECO:0000256" key="2">
    <source>
        <dbReference type="RuleBase" id="RU003719"/>
    </source>
</evidence>